<comment type="pathway">
    <text evidence="3">Cell wall biogenesis; peptidoglycan biosynthesis.</text>
</comment>
<evidence type="ECO:0000256" key="11">
    <source>
        <dbReference type="ARBA" id="ARBA00022670"/>
    </source>
</evidence>
<dbReference type="Pfam" id="PF00912">
    <property type="entry name" value="Transgly"/>
    <property type="match status" value="1"/>
</dbReference>
<gene>
    <name evidence="33" type="ORF">THII_3927</name>
</gene>
<dbReference type="GO" id="GO:0008658">
    <property type="term" value="F:penicillin binding"/>
    <property type="evidence" value="ECO:0007669"/>
    <property type="project" value="InterPro"/>
</dbReference>
<protein>
    <recommendedName>
        <fullName evidence="7">Penicillin-binding protein 1A</fullName>
        <ecNumber evidence="25">2.4.99.28</ecNumber>
        <ecNumber evidence="6">3.4.16.4</ecNumber>
    </recommendedName>
</protein>
<evidence type="ECO:0000259" key="31">
    <source>
        <dbReference type="Pfam" id="PF00912"/>
    </source>
</evidence>
<evidence type="ECO:0000256" key="4">
    <source>
        <dbReference type="ARBA" id="ARBA00007090"/>
    </source>
</evidence>
<evidence type="ECO:0000256" key="8">
    <source>
        <dbReference type="ARBA" id="ARBA00022475"/>
    </source>
</evidence>
<dbReference type="SUPFAM" id="SSF56601">
    <property type="entry name" value="beta-lactamase/transpeptidase-like"/>
    <property type="match status" value="1"/>
</dbReference>
<feature type="domain" description="Penicillin-binding protein OB-like" evidence="32">
    <location>
        <begin position="324"/>
        <end position="475"/>
    </location>
</feature>
<feature type="domain" description="Penicillin-binding protein transpeptidase" evidence="30">
    <location>
        <begin position="477"/>
        <end position="761"/>
    </location>
</feature>
<comment type="catalytic activity">
    <reaction evidence="24">
        <text>Preferential cleavage: (Ac)2-L-Lys-D-Ala-|-D-Ala. Also transpeptidation of peptidyl-alanyl moieties that are N-acyl substituents of D-alanine.</text>
        <dbReference type="EC" id="3.4.16.4"/>
    </reaction>
</comment>
<evidence type="ECO:0000256" key="29">
    <source>
        <dbReference type="SAM" id="Phobius"/>
    </source>
</evidence>
<evidence type="ECO:0000256" key="13">
    <source>
        <dbReference type="ARBA" id="ARBA00022679"/>
    </source>
</evidence>
<evidence type="ECO:0000313" key="33">
    <source>
        <dbReference type="EMBL" id="BAP58224.1"/>
    </source>
</evidence>
<evidence type="ECO:0000256" key="2">
    <source>
        <dbReference type="ARBA" id="ARBA00004249"/>
    </source>
</evidence>
<comment type="similarity">
    <text evidence="5">In the N-terminal section; belongs to the glycosyltransferase 51 family.</text>
</comment>
<dbReference type="GO" id="GO:0030288">
    <property type="term" value="C:outer membrane-bounded periplasmic space"/>
    <property type="evidence" value="ECO:0007669"/>
    <property type="project" value="TreeGrafter"/>
</dbReference>
<dbReference type="Gene3D" id="3.40.710.10">
    <property type="entry name" value="DD-peptidase/beta-lactamase superfamily"/>
    <property type="match status" value="2"/>
</dbReference>
<sequence length="884" mass="98830">MSIRESFYKTIYITLVTGLILVLIAALISAFIQWYLIPQLPSPETLKDIRLQVPLRIYTKDEVFITEYGEQRRIPMNANKIPKSMIQAVLAAEDDRFYEHPGVDLKGILRATVMLLKTGEKTQGGSTITMQVARNFFLSPKQTYTRKLKEILLALQIEEKLTKEEIIELYLNKIFFGHRAYGVGAAAQIYYGKEVSELTLAEQALLAGLPKAPSSNNPLTNPKTALARRNYVLERMLKLGYIEPSQYEEALRTPNTAHLHELTTEIEAAHIAEMVRSDLLARFGEEATYSNGYRVYTTIDSHLQAAAQAAVRDALFLYDERHGYRGVTDHVSIPHDITPVEEFAHPVLGNYPKQGNLIPSLVLQAKGKSIVAYNRVVGQFEIDWSDMSWARRYISENRRGRYPNNARDIVKPGDIIMVRPLQVDAEKKPEIPPNSAKKTQSNSTSLNKNQQSGSAKQTEPASLPQRWRLAQKPSVEGALVALEPNSGAIVALVGGFDYKQSKFNRVTQAARQPGSTFKPFIYSAAIAKGYSDSSIVNDSPISFRVGRKQWRPLNYGRRYYGPTTFRKALASSYNVSAVKVLQKIGVSTAIDHIIRFGFQRENIPKNLTIALGTSNVTPLELARGFTTFANGGYRIQPYFIERIEDATGKIIFSANPLRVCHQCPAEILASHEETISGLVISQSDCAPAPRYAPQVISYRNAQIMTSMLKDVIRMGTARRAYQVFKRNDIAGKTGTTNDLRDAWFSGYSPDLVTTVWVGFDQPRSLGAAETGGRTALPMWISFMQDYLRGQNEQAFPLDRDRGNLVRETPIEEPDSTTGEVEETQVKKKKSTRSSTTISSSKSRASKRKIIRRSTATSSSDSTNSSSTRVTPPRRSNSVVPEQLF</sequence>
<feature type="region of interest" description="Disordered" evidence="28">
    <location>
        <begin position="793"/>
        <end position="884"/>
    </location>
</feature>
<feature type="compositionally biased region" description="Acidic residues" evidence="28">
    <location>
        <begin position="810"/>
        <end position="822"/>
    </location>
</feature>
<dbReference type="EMBL" id="AP014633">
    <property type="protein sequence ID" value="BAP58224.1"/>
    <property type="molecule type" value="Genomic_DNA"/>
</dbReference>
<proteinExistence type="inferred from homology"/>
<dbReference type="Proteomes" id="UP000031623">
    <property type="component" value="Chromosome"/>
</dbReference>
<feature type="compositionally biased region" description="Low complexity" evidence="28">
    <location>
        <begin position="832"/>
        <end position="842"/>
    </location>
</feature>
<name>A0A090AKU8_9GAMM</name>
<feature type="compositionally biased region" description="Low complexity" evidence="28">
    <location>
        <begin position="852"/>
        <end position="877"/>
    </location>
</feature>
<evidence type="ECO:0000256" key="17">
    <source>
        <dbReference type="ARBA" id="ARBA00022968"/>
    </source>
</evidence>
<dbReference type="GO" id="GO:0006508">
    <property type="term" value="P:proteolysis"/>
    <property type="evidence" value="ECO:0007669"/>
    <property type="project" value="UniProtKB-KW"/>
</dbReference>
<evidence type="ECO:0000256" key="26">
    <source>
        <dbReference type="ARBA" id="ARBA00049902"/>
    </source>
</evidence>
<dbReference type="InterPro" id="IPR031376">
    <property type="entry name" value="PCB_OB"/>
</dbReference>
<organism evidence="33 34">
    <name type="scientific">Thioploca ingrica</name>
    <dbReference type="NCBI Taxonomy" id="40754"/>
    <lineage>
        <taxon>Bacteria</taxon>
        <taxon>Pseudomonadati</taxon>
        <taxon>Pseudomonadota</taxon>
        <taxon>Gammaproteobacteria</taxon>
        <taxon>Thiotrichales</taxon>
        <taxon>Thiotrichaceae</taxon>
        <taxon>Thioploca</taxon>
    </lineage>
</organism>
<feature type="domain" description="Glycosyl transferase family 51" evidence="31">
    <location>
        <begin position="64"/>
        <end position="236"/>
    </location>
</feature>
<evidence type="ECO:0000256" key="14">
    <source>
        <dbReference type="ARBA" id="ARBA00022692"/>
    </source>
</evidence>
<evidence type="ECO:0000256" key="21">
    <source>
        <dbReference type="ARBA" id="ARBA00023251"/>
    </source>
</evidence>
<dbReference type="FunFam" id="1.10.3810.10:FF:000003">
    <property type="entry name" value="Penicillin-binding protein 1a"/>
    <property type="match status" value="1"/>
</dbReference>
<dbReference type="InterPro" id="IPR050396">
    <property type="entry name" value="Glycosyltr_51/Transpeptidase"/>
</dbReference>
<evidence type="ECO:0000256" key="25">
    <source>
        <dbReference type="ARBA" id="ARBA00044770"/>
    </source>
</evidence>
<keyword evidence="22" id="KW-0511">Multifunctional enzyme</keyword>
<evidence type="ECO:0000256" key="23">
    <source>
        <dbReference type="ARBA" id="ARBA00023316"/>
    </source>
</evidence>
<dbReference type="Pfam" id="PF17092">
    <property type="entry name" value="PCB_OB"/>
    <property type="match status" value="1"/>
</dbReference>
<keyword evidence="10" id="KW-0121">Carboxypeptidase</keyword>
<keyword evidence="14 29" id="KW-0812">Transmembrane</keyword>
<evidence type="ECO:0000256" key="1">
    <source>
        <dbReference type="ARBA" id="ARBA00002624"/>
    </source>
</evidence>
<comment type="subcellular location">
    <subcellularLocation>
        <location evidence="2">Cell inner membrane</location>
        <topology evidence="2">Single-pass type II membrane protein</topology>
    </subcellularLocation>
</comment>
<evidence type="ECO:0000256" key="3">
    <source>
        <dbReference type="ARBA" id="ARBA00004752"/>
    </source>
</evidence>
<dbReference type="GO" id="GO:0008360">
    <property type="term" value="P:regulation of cell shape"/>
    <property type="evidence" value="ECO:0007669"/>
    <property type="project" value="UniProtKB-KW"/>
</dbReference>
<evidence type="ECO:0000259" key="32">
    <source>
        <dbReference type="Pfam" id="PF17092"/>
    </source>
</evidence>
<keyword evidence="23" id="KW-0961">Cell wall biogenesis/degradation</keyword>
<evidence type="ECO:0000256" key="24">
    <source>
        <dbReference type="ARBA" id="ARBA00034000"/>
    </source>
</evidence>
<dbReference type="InterPro" id="IPR001460">
    <property type="entry name" value="PCN-bd_Tpept"/>
</dbReference>
<dbReference type="AlphaFoldDB" id="A0A090AKU8"/>
<evidence type="ECO:0000313" key="34">
    <source>
        <dbReference type="Proteomes" id="UP000031623"/>
    </source>
</evidence>
<dbReference type="STRING" id="40754.THII_3927"/>
<dbReference type="GO" id="GO:0009252">
    <property type="term" value="P:peptidoglycan biosynthetic process"/>
    <property type="evidence" value="ECO:0007669"/>
    <property type="project" value="UniProtKB-UniPathway"/>
</dbReference>
<reference evidence="33" key="1">
    <citation type="journal article" date="2014" name="ISME J.">
        <title>Ecophysiology of Thioploca ingrica as revealed by the complete genome sequence supplemented with proteomic evidence.</title>
        <authorList>
            <person name="Kojima H."/>
            <person name="Ogura Y."/>
            <person name="Yamamoto N."/>
            <person name="Togashi T."/>
            <person name="Mori H."/>
            <person name="Watanabe T."/>
            <person name="Nemoto F."/>
            <person name="Kurokawa K."/>
            <person name="Hayashi T."/>
            <person name="Fukui M."/>
        </authorList>
    </citation>
    <scope>NUCLEOTIDE SEQUENCE [LARGE SCALE GENOMIC DNA]</scope>
</reference>
<keyword evidence="12" id="KW-0328">Glycosyltransferase</keyword>
<feature type="transmembrane region" description="Helical" evidence="29">
    <location>
        <begin position="12"/>
        <end position="36"/>
    </location>
</feature>
<dbReference type="GO" id="GO:0009002">
    <property type="term" value="F:serine-type D-Ala-D-Ala carboxypeptidase activity"/>
    <property type="evidence" value="ECO:0007669"/>
    <property type="project" value="UniProtKB-EC"/>
</dbReference>
<evidence type="ECO:0000259" key="30">
    <source>
        <dbReference type="Pfam" id="PF00905"/>
    </source>
</evidence>
<dbReference type="KEGG" id="tig:THII_3927"/>
<dbReference type="Pfam" id="PF00905">
    <property type="entry name" value="Transpeptidase"/>
    <property type="match status" value="1"/>
</dbReference>
<dbReference type="GO" id="GO:0071555">
    <property type="term" value="P:cell wall organization"/>
    <property type="evidence" value="ECO:0007669"/>
    <property type="project" value="UniProtKB-KW"/>
</dbReference>
<dbReference type="Gene3D" id="1.10.3810.10">
    <property type="entry name" value="Biosynthetic peptidoglycan transglycosylase-like"/>
    <property type="match status" value="1"/>
</dbReference>
<keyword evidence="19 29" id="KW-1133">Transmembrane helix</keyword>
<dbReference type="PANTHER" id="PTHR32282">
    <property type="entry name" value="BINDING PROTEIN TRANSPEPTIDASE, PUTATIVE-RELATED"/>
    <property type="match status" value="1"/>
</dbReference>
<accession>A0A090AKU8</accession>
<dbReference type="Gene3D" id="2.40.50.140">
    <property type="entry name" value="Nucleic acid-binding proteins"/>
    <property type="match status" value="1"/>
</dbReference>
<evidence type="ECO:0000256" key="18">
    <source>
        <dbReference type="ARBA" id="ARBA00022984"/>
    </source>
</evidence>
<evidence type="ECO:0000256" key="28">
    <source>
        <dbReference type="SAM" id="MobiDB-lite"/>
    </source>
</evidence>
<dbReference type="EC" id="3.4.16.4" evidence="6"/>
<keyword evidence="20 29" id="KW-0472">Membrane</keyword>
<dbReference type="UniPathway" id="UPA00219"/>
<evidence type="ECO:0000256" key="7">
    <source>
        <dbReference type="ARBA" id="ARBA00018638"/>
    </source>
</evidence>
<dbReference type="InterPro" id="IPR023346">
    <property type="entry name" value="Lysozyme-like_dom_sf"/>
</dbReference>
<evidence type="ECO:0000256" key="27">
    <source>
        <dbReference type="ARBA" id="ARBA00060592"/>
    </source>
</evidence>
<dbReference type="InterPro" id="IPR036950">
    <property type="entry name" value="PBP_transglycosylase"/>
</dbReference>
<evidence type="ECO:0000256" key="22">
    <source>
        <dbReference type="ARBA" id="ARBA00023268"/>
    </source>
</evidence>
<comment type="similarity">
    <text evidence="4">In the C-terminal section; belongs to the transpeptidase family.</text>
</comment>
<keyword evidence="34" id="KW-1185">Reference proteome</keyword>
<keyword evidence="13" id="KW-0808">Transferase</keyword>
<keyword evidence="11" id="KW-0645">Protease</keyword>
<feature type="region of interest" description="Disordered" evidence="28">
    <location>
        <begin position="424"/>
        <end position="465"/>
    </location>
</feature>
<dbReference type="GO" id="GO:0005886">
    <property type="term" value="C:plasma membrane"/>
    <property type="evidence" value="ECO:0007669"/>
    <property type="project" value="UniProtKB-SubCell"/>
</dbReference>
<keyword evidence="9" id="KW-0997">Cell inner membrane</keyword>
<comment type="function">
    <text evidence="1">Cell wall formation. Synthesis of cross-linked peptidoglycan from the lipid intermediates. The enzyme has a penicillin-insensitive transglycosylase N-terminal domain (formation of linear glycan strands) and a penicillin-sensitive transpeptidase C-terminal domain (cross-linking of the peptide subunits).</text>
</comment>
<comment type="pathway">
    <text evidence="27">Glycan biosynthesis.</text>
</comment>
<evidence type="ECO:0000256" key="9">
    <source>
        <dbReference type="ARBA" id="ARBA00022519"/>
    </source>
</evidence>
<dbReference type="GO" id="GO:0046677">
    <property type="term" value="P:response to antibiotic"/>
    <property type="evidence" value="ECO:0007669"/>
    <property type="project" value="UniProtKB-KW"/>
</dbReference>
<keyword evidence="18" id="KW-0573">Peptidoglycan synthesis</keyword>
<comment type="catalytic activity">
    <reaction evidence="26">
        <text>[GlcNAc-(1-&gt;4)-Mur2Ac(oyl-L-Ala-gamma-D-Glu-L-Lys-D-Ala-D-Ala)](n)-di-trans,octa-cis-undecaprenyl diphosphate + beta-D-GlcNAc-(1-&gt;4)-Mur2Ac(oyl-L-Ala-gamma-D-Glu-L-Lys-D-Ala-D-Ala)-di-trans,octa-cis-undecaprenyl diphosphate = [GlcNAc-(1-&gt;4)-Mur2Ac(oyl-L-Ala-gamma-D-Glu-L-Lys-D-Ala-D-Ala)](n+1)-di-trans,octa-cis-undecaprenyl diphosphate + di-trans,octa-cis-undecaprenyl diphosphate + H(+)</text>
        <dbReference type="Rhea" id="RHEA:23708"/>
        <dbReference type="Rhea" id="RHEA-COMP:9602"/>
        <dbReference type="Rhea" id="RHEA-COMP:9603"/>
        <dbReference type="ChEBI" id="CHEBI:15378"/>
        <dbReference type="ChEBI" id="CHEBI:58405"/>
        <dbReference type="ChEBI" id="CHEBI:60033"/>
        <dbReference type="ChEBI" id="CHEBI:78435"/>
        <dbReference type="EC" id="2.4.99.28"/>
    </reaction>
</comment>
<dbReference type="PANTHER" id="PTHR32282:SF27">
    <property type="entry name" value="PENICILLIN-BINDING PROTEIN 1A"/>
    <property type="match status" value="1"/>
</dbReference>
<dbReference type="SUPFAM" id="SSF53955">
    <property type="entry name" value="Lysozyme-like"/>
    <property type="match status" value="1"/>
</dbReference>
<evidence type="ECO:0000256" key="5">
    <source>
        <dbReference type="ARBA" id="ARBA00007739"/>
    </source>
</evidence>
<evidence type="ECO:0000256" key="12">
    <source>
        <dbReference type="ARBA" id="ARBA00022676"/>
    </source>
</evidence>
<dbReference type="EC" id="2.4.99.28" evidence="25"/>
<evidence type="ECO:0000256" key="15">
    <source>
        <dbReference type="ARBA" id="ARBA00022801"/>
    </source>
</evidence>
<dbReference type="HOGENOM" id="CLU_006354_2_4_6"/>
<dbReference type="InterPro" id="IPR012338">
    <property type="entry name" value="Beta-lactam/transpept-like"/>
</dbReference>
<keyword evidence="17" id="KW-0735">Signal-anchor</keyword>
<evidence type="ECO:0000256" key="20">
    <source>
        <dbReference type="ARBA" id="ARBA00023136"/>
    </source>
</evidence>
<evidence type="ECO:0000256" key="6">
    <source>
        <dbReference type="ARBA" id="ARBA00012448"/>
    </source>
</evidence>
<evidence type="ECO:0000256" key="19">
    <source>
        <dbReference type="ARBA" id="ARBA00022989"/>
    </source>
</evidence>
<dbReference type="InterPro" id="IPR012340">
    <property type="entry name" value="NA-bd_OB-fold"/>
</dbReference>
<dbReference type="InterPro" id="IPR001264">
    <property type="entry name" value="Glyco_trans_51"/>
</dbReference>
<keyword evidence="8" id="KW-1003">Cell membrane</keyword>
<dbReference type="GO" id="GO:0008955">
    <property type="term" value="F:peptidoglycan glycosyltransferase activity"/>
    <property type="evidence" value="ECO:0007669"/>
    <property type="project" value="UniProtKB-EC"/>
</dbReference>
<evidence type="ECO:0000256" key="10">
    <source>
        <dbReference type="ARBA" id="ARBA00022645"/>
    </source>
</evidence>
<evidence type="ECO:0000256" key="16">
    <source>
        <dbReference type="ARBA" id="ARBA00022960"/>
    </source>
</evidence>
<keyword evidence="21" id="KW-0046">Antibiotic resistance</keyword>
<keyword evidence="16" id="KW-0133">Cell shape</keyword>
<keyword evidence="15" id="KW-0378">Hydrolase</keyword>
<feature type="compositionally biased region" description="Polar residues" evidence="28">
    <location>
        <begin position="436"/>
        <end position="460"/>
    </location>
</feature>
<dbReference type="OrthoDB" id="9766909at2"/>
<dbReference type="NCBIfam" id="TIGR02074">
    <property type="entry name" value="PBP_1a_fam"/>
    <property type="match status" value="1"/>
</dbReference>